<dbReference type="eggNOG" id="COG1639">
    <property type="taxonomic scope" value="Bacteria"/>
</dbReference>
<proteinExistence type="predicted"/>
<dbReference type="PANTHER" id="PTHR33525:SF3">
    <property type="entry name" value="RIBONUCLEASE Y"/>
    <property type="match status" value="1"/>
</dbReference>
<accession>C8X0L5</accession>
<gene>
    <name evidence="2" type="ordered locus">Dret_0670</name>
</gene>
<dbReference type="InterPro" id="IPR003607">
    <property type="entry name" value="HD/PDEase_dom"/>
</dbReference>
<feature type="domain" description="HDOD" evidence="1">
    <location>
        <begin position="14"/>
        <end position="212"/>
    </location>
</feature>
<reference evidence="2 3" key="2">
    <citation type="journal article" date="2010" name="Stand. Genomic Sci.">
        <title>Complete genome sequence of Desulfohalobium retbaense type strain (HR(100)).</title>
        <authorList>
            <person name="Spring S."/>
            <person name="Nolan M."/>
            <person name="Lapidus A."/>
            <person name="Glavina Del Rio T."/>
            <person name="Copeland A."/>
            <person name="Tice H."/>
            <person name="Cheng J.F."/>
            <person name="Lucas S."/>
            <person name="Land M."/>
            <person name="Chen F."/>
            <person name="Bruce D."/>
            <person name="Goodwin L."/>
            <person name="Pitluck S."/>
            <person name="Ivanova N."/>
            <person name="Mavromatis K."/>
            <person name="Mikhailova N."/>
            <person name="Pati A."/>
            <person name="Chen A."/>
            <person name="Palaniappan K."/>
            <person name="Hauser L."/>
            <person name="Chang Y.J."/>
            <person name="Jeffries C.D."/>
            <person name="Munk C."/>
            <person name="Kiss H."/>
            <person name="Chain P."/>
            <person name="Han C."/>
            <person name="Brettin T."/>
            <person name="Detter J.C."/>
            <person name="Schuler E."/>
            <person name="Goker M."/>
            <person name="Rohde M."/>
            <person name="Bristow J."/>
            <person name="Eisen J.A."/>
            <person name="Markowitz V."/>
            <person name="Hugenholtz P."/>
            <person name="Kyrpides N.C."/>
            <person name="Klenk H.P."/>
        </authorList>
    </citation>
    <scope>NUCLEOTIDE SEQUENCE [LARGE SCALE GENOMIC DNA]</scope>
    <source>
        <strain evidence="2 3">DSM 5692</strain>
    </source>
</reference>
<dbReference type="InterPro" id="IPR052340">
    <property type="entry name" value="RNase_Y/CdgJ"/>
</dbReference>
<dbReference type="KEGG" id="drt:Dret_0670"/>
<dbReference type="PANTHER" id="PTHR33525">
    <property type="match status" value="1"/>
</dbReference>
<organism evidence="2 3">
    <name type="scientific">Desulfohalobium retbaense (strain ATCC 49708 / DSM 5692 / JCM 16813 / HR100)</name>
    <dbReference type="NCBI Taxonomy" id="485915"/>
    <lineage>
        <taxon>Bacteria</taxon>
        <taxon>Pseudomonadati</taxon>
        <taxon>Thermodesulfobacteriota</taxon>
        <taxon>Desulfovibrionia</taxon>
        <taxon>Desulfovibrionales</taxon>
        <taxon>Desulfohalobiaceae</taxon>
        <taxon>Desulfohalobium</taxon>
    </lineage>
</organism>
<dbReference type="STRING" id="485915.Dret_0670"/>
<evidence type="ECO:0000313" key="3">
    <source>
        <dbReference type="Proteomes" id="UP000001052"/>
    </source>
</evidence>
<sequence length="287" mass="32016">MGTQEIIAQSIQDVPALSPSASSIIRLIAQEDYEFEDIIDLVRVDSGLTTRILRLVNSPAYGLMKPVQSIERAVVLLGSQTVVSLALVNLNAQLVEKELQGYHSARGVFWKHELRTALAAREVARLTDIGVTPDLAFTAGLLHDIGKVAISQYQTRTGQDLMPYVMDNDAVDYLELERRHLGTDHCAVGGEIARQWNLPGSLETSIQYHHEPHKAPAGYRPLVYMIHLGDVLAMMSGWGTEIDTLKYTLDEGYSSYFALSFDQIAMIMMEVDDQFRSLEEDKSIHPE</sequence>
<dbReference type="SUPFAM" id="SSF109604">
    <property type="entry name" value="HD-domain/PDEase-like"/>
    <property type="match status" value="1"/>
</dbReference>
<dbReference type="OrthoDB" id="9803649at2"/>
<dbReference type="RefSeq" id="WP_015751120.1">
    <property type="nucleotide sequence ID" value="NC_013223.1"/>
</dbReference>
<reference evidence="3" key="1">
    <citation type="submission" date="2009-09" db="EMBL/GenBank/DDBJ databases">
        <title>The complete chromosome of Desulfohalobium retbaense DSM 5692.</title>
        <authorList>
            <consortium name="US DOE Joint Genome Institute (JGI-PGF)"/>
            <person name="Lucas S."/>
            <person name="Copeland A."/>
            <person name="Lapidus A."/>
            <person name="Glavina del Rio T."/>
            <person name="Dalin E."/>
            <person name="Tice H."/>
            <person name="Bruce D."/>
            <person name="Goodwin L."/>
            <person name="Pitluck S."/>
            <person name="Kyrpides N."/>
            <person name="Mavromatis K."/>
            <person name="Ivanova N."/>
            <person name="Mikhailova N."/>
            <person name="Munk A.C."/>
            <person name="Brettin T."/>
            <person name="Detter J.C."/>
            <person name="Han C."/>
            <person name="Tapia R."/>
            <person name="Larimer F."/>
            <person name="Land M."/>
            <person name="Hauser L."/>
            <person name="Markowitz V."/>
            <person name="Cheng J.-F."/>
            <person name="Hugenholtz P."/>
            <person name="Woyke T."/>
            <person name="Wu D."/>
            <person name="Spring S."/>
            <person name="Klenk H.-P."/>
            <person name="Eisen J.A."/>
        </authorList>
    </citation>
    <scope>NUCLEOTIDE SEQUENCE [LARGE SCALE GENOMIC DNA]</scope>
    <source>
        <strain evidence="3">DSM 5692</strain>
    </source>
</reference>
<dbReference type="AlphaFoldDB" id="C8X0L5"/>
<keyword evidence="3" id="KW-1185">Reference proteome</keyword>
<dbReference type="InterPro" id="IPR013976">
    <property type="entry name" value="HDOD"/>
</dbReference>
<dbReference type="EMBL" id="CP001734">
    <property type="protein sequence ID" value="ACV67962.1"/>
    <property type="molecule type" value="Genomic_DNA"/>
</dbReference>
<dbReference type="HOGENOM" id="CLU_048246_4_2_7"/>
<name>C8X0L5_DESRD</name>
<dbReference type="PROSITE" id="PS51833">
    <property type="entry name" value="HDOD"/>
    <property type="match status" value="1"/>
</dbReference>
<dbReference type="InterPro" id="IPR006675">
    <property type="entry name" value="HDIG_dom"/>
</dbReference>
<dbReference type="SMART" id="SM00471">
    <property type="entry name" value="HDc"/>
    <property type="match status" value="1"/>
</dbReference>
<dbReference type="Gene3D" id="1.10.3210.10">
    <property type="entry name" value="Hypothetical protein af1432"/>
    <property type="match status" value="1"/>
</dbReference>
<dbReference type="Pfam" id="PF08668">
    <property type="entry name" value="HDOD"/>
    <property type="match status" value="1"/>
</dbReference>
<dbReference type="Proteomes" id="UP000001052">
    <property type="component" value="Chromosome"/>
</dbReference>
<dbReference type="CDD" id="cd00077">
    <property type="entry name" value="HDc"/>
    <property type="match status" value="1"/>
</dbReference>
<evidence type="ECO:0000313" key="2">
    <source>
        <dbReference type="EMBL" id="ACV67962.1"/>
    </source>
</evidence>
<evidence type="ECO:0000259" key="1">
    <source>
        <dbReference type="PROSITE" id="PS51833"/>
    </source>
</evidence>
<dbReference type="NCBIfam" id="TIGR00277">
    <property type="entry name" value="HDIG"/>
    <property type="match status" value="1"/>
</dbReference>
<protein>
    <submittedName>
        <fullName evidence="2">Metal dependent phosphohydrolase</fullName>
    </submittedName>
</protein>